<dbReference type="Gene3D" id="3.10.450.30">
    <property type="entry name" value="Microbial ribonucleases"/>
    <property type="match status" value="1"/>
</dbReference>
<dbReference type="GO" id="GO:0003723">
    <property type="term" value="F:RNA binding"/>
    <property type="evidence" value="ECO:0007669"/>
    <property type="project" value="InterPro"/>
</dbReference>
<dbReference type="OrthoDB" id="9803442at2"/>
<evidence type="ECO:0000256" key="1">
    <source>
        <dbReference type="ARBA" id="ARBA00022722"/>
    </source>
</evidence>
<sequence length="147" mass="17108">MIHRFKSATTRNYLFWLFTFFALACQPATDNYQKTAASSQGAISKKDIKSDVSGRPVNSKIPKKVYTVLDYIRKHDRAPDGYVGGRKFGNFEKHLPLNDSNGRPARYREWDVNPKKKGKNRGAERLVTSEEKAWYTRDHYENFEEIK</sequence>
<dbReference type="Proteomes" id="UP000294850">
    <property type="component" value="Unassembled WGS sequence"/>
</dbReference>
<feature type="chain" id="PRO_5020309986" evidence="3">
    <location>
        <begin position="25"/>
        <end position="147"/>
    </location>
</feature>
<keyword evidence="5" id="KW-1185">Reference proteome</keyword>
<feature type="signal peptide" evidence="3">
    <location>
        <begin position="1"/>
        <end position="24"/>
    </location>
</feature>
<dbReference type="InterPro" id="IPR016191">
    <property type="entry name" value="Ribonuclease/ribotoxin"/>
</dbReference>
<dbReference type="RefSeq" id="WP_131959703.1">
    <property type="nucleotide sequence ID" value="NZ_SMFL01000006.1"/>
</dbReference>
<gene>
    <name evidence="4" type="ORF">E0F88_18230</name>
</gene>
<dbReference type="PROSITE" id="PS51257">
    <property type="entry name" value="PROKAR_LIPOPROTEIN"/>
    <property type="match status" value="1"/>
</dbReference>
<evidence type="ECO:0000256" key="3">
    <source>
        <dbReference type="SAM" id="SignalP"/>
    </source>
</evidence>
<dbReference type="SUPFAM" id="SSF53933">
    <property type="entry name" value="Microbial ribonucleases"/>
    <property type="match status" value="1"/>
</dbReference>
<name>A0A4V2Z3X0_9BACT</name>
<keyword evidence="3" id="KW-0732">Signal</keyword>
<dbReference type="GO" id="GO:0004521">
    <property type="term" value="F:RNA endonuclease activity"/>
    <property type="evidence" value="ECO:0007669"/>
    <property type="project" value="InterPro"/>
</dbReference>
<dbReference type="AlphaFoldDB" id="A0A4V2Z3X0"/>
<dbReference type="GO" id="GO:0016787">
    <property type="term" value="F:hydrolase activity"/>
    <property type="evidence" value="ECO:0007669"/>
    <property type="project" value="UniProtKB-KW"/>
</dbReference>
<evidence type="ECO:0000256" key="2">
    <source>
        <dbReference type="ARBA" id="ARBA00022801"/>
    </source>
</evidence>
<comment type="caution">
    <text evidence="4">The sequence shown here is derived from an EMBL/GenBank/DDBJ whole genome shotgun (WGS) entry which is preliminary data.</text>
</comment>
<keyword evidence="1" id="KW-0540">Nuclease</keyword>
<evidence type="ECO:0000313" key="4">
    <source>
        <dbReference type="EMBL" id="TDE13828.1"/>
    </source>
</evidence>
<organism evidence="4 5">
    <name type="scientific">Dyadobacter psychrotolerans</name>
    <dbReference type="NCBI Taxonomy" id="2541721"/>
    <lineage>
        <taxon>Bacteria</taxon>
        <taxon>Pseudomonadati</taxon>
        <taxon>Bacteroidota</taxon>
        <taxon>Cytophagia</taxon>
        <taxon>Cytophagales</taxon>
        <taxon>Spirosomataceae</taxon>
        <taxon>Dyadobacter</taxon>
    </lineage>
</organism>
<reference evidence="4 5" key="1">
    <citation type="submission" date="2019-03" db="EMBL/GenBank/DDBJ databases">
        <title>Dyadobacter AR-3-6 sp. nov., isolated from arctic soil.</title>
        <authorList>
            <person name="Chaudhary D.K."/>
        </authorList>
    </citation>
    <scope>NUCLEOTIDE SEQUENCE [LARGE SCALE GENOMIC DNA]</scope>
    <source>
        <strain evidence="4 5">AR-3-6</strain>
    </source>
</reference>
<proteinExistence type="predicted"/>
<dbReference type="InterPro" id="IPR000026">
    <property type="entry name" value="N1-like"/>
</dbReference>
<dbReference type="Pfam" id="PF00545">
    <property type="entry name" value="Ribonuclease"/>
    <property type="match status" value="1"/>
</dbReference>
<accession>A0A4V2Z3X0</accession>
<dbReference type="EMBL" id="SMFL01000006">
    <property type="protein sequence ID" value="TDE13828.1"/>
    <property type="molecule type" value="Genomic_DNA"/>
</dbReference>
<keyword evidence="2" id="KW-0378">Hydrolase</keyword>
<protein>
    <submittedName>
        <fullName evidence="4">Guanine-specific ribonuclease N1 and T1</fullName>
    </submittedName>
</protein>
<evidence type="ECO:0000313" key="5">
    <source>
        <dbReference type="Proteomes" id="UP000294850"/>
    </source>
</evidence>